<evidence type="ECO:0000256" key="5">
    <source>
        <dbReference type="ARBA" id="ARBA00022723"/>
    </source>
</evidence>
<dbReference type="SUPFAM" id="SSF117018">
    <property type="entry name" value="ATP-dependent DNA ligase DNA-binding domain"/>
    <property type="match status" value="1"/>
</dbReference>
<dbReference type="PROSITE" id="PS50160">
    <property type="entry name" value="DNA_LIGASE_A3"/>
    <property type="match status" value="1"/>
</dbReference>
<evidence type="ECO:0000256" key="6">
    <source>
        <dbReference type="ARBA" id="ARBA00022741"/>
    </source>
</evidence>
<evidence type="ECO:0000256" key="12">
    <source>
        <dbReference type="ARBA" id="ARBA00034003"/>
    </source>
</evidence>
<keyword evidence="8" id="KW-0067">ATP-binding</keyword>
<dbReference type="Pfam" id="PF04679">
    <property type="entry name" value="DNA_ligase_A_C"/>
    <property type="match status" value="1"/>
</dbReference>
<comment type="caution">
    <text evidence="15">The sequence shown here is derived from an EMBL/GenBank/DDBJ whole genome shotgun (WGS) entry which is preliminary data.</text>
</comment>
<comment type="catalytic activity">
    <reaction evidence="12">
        <text>ATP + (deoxyribonucleotide)n-3'-hydroxyl + 5'-phospho-(deoxyribonucleotide)m = (deoxyribonucleotide)n+m + AMP + diphosphate.</text>
        <dbReference type="EC" id="6.5.1.1"/>
    </reaction>
</comment>
<evidence type="ECO:0000256" key="2">
    <source>
        <dbReference type="ARBA" id="ARBA00022598"/>
    </source>
</evidence>
<dbReference type="Gene3D" id="2.40.50.140">
    <property type="entry name" value="Nucleic acid-binding proteins"/>
    <property type="match status" value="1"/>
</dbReference>
<sequence>MSGPQASPALSALVSAAAEAAATRARTAKIAALAAALAQVPPAQAPIAVGLLLGSPVQGRLGIGWRTVANVRPSPADTASLCIEDVDEAFTALATARGAGSAARRTAALTDLLGRATATEQDFLVRVLTGEMRTGALAGVLTDAIGQAAAVPVAVVRRAAMLSGDLGETARAALAGEDLTRITLTPGVPVQPMLASSAPSVEEAVAALGPVSVEYKLDGARLQVHRVDGVVRAYTRSLAEVTDRVPEIVELVGGFPGGDLVLDGETLTLDADGRARPFQDTMSRFGGRATGDRPLSVSFFDVLYAQDRSLVDAPLSDRHELLQAIVGPALIPGALIPGALIPGDGAVADSAERARAARDTFDAALAAGHEGVVVKALGAPYAAGRRGADWIKVKPVYTFDLVVLAVERGSGRRAGWLSNLHLGARDPQGRFGDAGGFVMVGKTFKGLTDDLLRWQTEYFPTIATGDDGYSLALAPETVVEVAIDGVQRSSRYPGGLALRFARVKRYRIGADVKPAAQADTVDDLLQRLPPRG</sequence>
<evidence type="ECO:0000256" key="4">
    <source>
        <dbReference type="ARBA" id="ARBA00022705"/>
    </source>
</evidence>
<dbReference type="PANTHER" id="PTHR45674:SF13">
    <property type="entry name" value="DNA LIGASE-RELATED"/>
    <property type="match status" value="1"/>
</dbReference>
<dbReference type="Pfam" id="PF01068">
    <property type="entry name" value="DNA_ligase_A_M"/>
    <property type="match status" value="1"/>
</dbReference>
<accession>A0ABP8Z9A0</accession>
<dbReference type="SUPFAM" id="SSF50249">
    <property type="entry name" value="Nucleic acid-binding proteins"/>
    <property type="match status" value="1"/>
</dbReference>
<keyword evidence="6" id="KW-0547">Nucleotide-binding</keyword>
<evidence type="ECO:0000256" key="10">
    <source>
        <dbReference type="ARBA" id="ARBA00023204"/>
    </source>
</evidence>
<dbReference type="PANTHER" id="PTHR45674">
    <property type="entry name" value="DNA LIGASE 1/3 FAMILY MEMBER"/>
    <property type="match status" value="1"/>
</dbReference>
<feature type="domain" description="ATP-dependent DNA ligase family profile" evidence="14">
    <location>
        <begin position="300"/>
        <end position="426"/>
    </location>
</feature>
<comment type="similarity">
    <text evidence="13">Belongs to the ATP-dependent DNA ligase family.</text>
</comment>
<keyword evidence="10" id="KW-0234">DNA repair</keyword>
<dbReference type="EMBL" id="BAABIE010000008">
    <property type="protein sequence ID" value="GAA4750026.1"/>
    <property type="molecule type" value="Genomic_DNA"/>
</dbReference>
<evidence type="ECO:0000256" key="11">
    <source>
        <dbReference type="ARBA" id="ARBA00023306"/>
    </source>
</evidence>
<dbReference type="Gene3D" id="1.10.3260.10">
    <property type="entry name" value="DNA ligase, ATP-dependent, N-terminal domain"/>
    <property type="match status" value="1"/>
</dbReference>
<keyword evidence="4" id="KW-0235">DNA replication</keyword>
<evidence type="ECO:0000256" key="13">
    <source>
        <dbReference type="RuleBase" id="RU004196"/>
    </source>
</evidence>
<evidence type="ECO:0000313" key="15">
    <source>
        <dbReference type="EMBL" id="GAA4750026.1"/>
    </source>
</evidence>
<gene>
    <name evidence="15" type="ORF">GCM10023217_20520</name>
</gene>
<dbReference type="Pfam" id="PF04675">
    <property type="entry name" value="DNA_ligase_A_N"/>
    <property type="match status" value="1"/>
</dbReference>
<keyword evidence="7" id="KW-0227">DNA damage</keyword>
<dbReference type="EC" id="6.5.1.1" evidence="1"/>
<keyword evidence="2 15" id="KW-0436">Ligase</keyword>
<evidence type="ECO:0000256" key="8">
    <source>
        <dbReference type="ARBA" id="ARBA00022840"/>
    </source>
</evidence>
<dbReference type="InterPro" id="IPR012309">
    <property type="entry name" value="DNA_ligase_ATP-dep_C"/>
</dbReference>
<evidence type="ECO:0000256" key="7">
    <source>
        <dbReference type="ARBA" id="ARBA00022763"/>
    </source>
</evidence>
<dbReference type="Gene3D" id="3.30.470.30">
    <property type="entry name" value="DNA ligase/mRNA capping enzyme"/>
    <property type="match status" value="1"/>
</dbReference>
<dbReference type="CDD" id="cd07901">
    <property type="entry name" value="Adenylation_DNA_ligase_Arch_LigB"/>
    <property type="match status" value="1"/>
</dbReference>
<keyword evidence="16" id="KW-1185">Reference proteome</keyword>
<keyword evidence="3" id="KW-0132">Cell division</keyword>
<evidence type="ECO:0000256" key="1">
    <source>
        <dbReference type="ARBA" id="ARBA00012727"/>
    </source>
</evidence>
<name>A0ABP8Z9A0_9ACTN</name>
<dbReference type="GO" id="GO:0016874">
    <property type="term" value="F:ligase activity"/>
    <property type="evidence" value="ECO:0007669"/>
    <property type="project" value="UniProtKB-KW"/>
</dbReference>
<evidence type="ECO:0000256" key="3">
    <source>
        <dbReference type="ARBA" id="ARBA00022618"/>
    </source>
</evidence>
<reference evidence="16" key="1">
    <citation type="journal article" date="2019" name="Int. J. Syst. Evol. Microbiol.">
        <title>The Global Catalogue of Microorganisms (GCM) 10K type strain sequencing project: providing services to taxonomists for standard genome sequencing and annotation.</title>
        <authorList>
            <consortium name="The Broad Institute Genomics Platform"/>
            <consortium name="The Broad Institute Genome Sequencing Center for Infectious Disease"/>
            <person name="Wu L."/>
            <person name="Ma J."/>
        </authorList>
    </citation>
    <scope>NUCLEOTIDE SEQUENCE [LARGE SCALE GENOMIC DNA]</scope>
    <source>
        <strain evidence="16">JCM 18077</strain>
    </source>
</reference>
<keyword evidence="5" id="KW-0479">Metal-binding</keyword>
<evidence type="ECO:0000259" key="14">
    <source>
        <dbReference type="PROSITE" id="PS50160"/>
    </source>
</evidence>
<evidence type="ECO:0000313" key="16">
    <source>
        <dbReference type="Proteomes" id="UP001500822"/>
    </source>
</evidence>
<dbReference type="RefSeq" id="WP_345313433.1">
    <property type="nucleotide sequence ID" value="NZ_BAABIE010000008.1"/>
</dbReference>
<dbReference type="NCBIfam" id="TIGR00574">
    <property type="entry name" value="dnl1"/>
    <property type="match status" value="1"/>
</dbReference>
<dbReference type="Proteomes" id="UP001500822">
    <property type="component" value="Unassembled WGS sequence"/>
</dbReference>
<dbReference type="InterPro" id="IPR012340">
    <property type="entry name" value="NA-bd_OB-fold"/>
</dbReference>
<organism evidence="15 16">
    <name type="scientific">Gordonia alkaliphila</name>
    <dbReference type="NCBI Taxonomy" id="1053547"/>
    <lineage>
        <taxon>Bacteria</taxon>
        <taxon>Bacillati</taxon>
        <taxon>Actinomycetota</taxon>
        <taxon>Actinomycetes</taxon>
        <taxon>Mycobacteriales</taxon>
        <taxon>Gordoniaceae</taxon>
        <taxon>Gordonia</taxon>
    </lineage>
</organism>
<dbReference type="InterPro" id="IPR036599">
    <property type="entry name" value="DNA_ligase_N_sf"/>
</dbReference>
<dbReference type="InterPro" id="IPR000977">
    <property type="entry name" value="DNA_ligase_ATP-dep"/>
</dbReference>
<evidence type="ECO:0000256" key="9">
    <source>
        <dbReference type="ARBA" id="ARBA00023172"/>
    </source>
</evidence>
<dbReference type="InterPro" id="IPR050191">
    <property type="entry name" value="ATP-dep_DNA_ligase"/>
</dbReference>
<protein>
    <recommendedName>
        <fullName evidence="1">DNA ligase (ATP)</fullName>
        <ecNumber evidence="1">6.5.1.1</ecNumber>
    </recommendedName>
</protein>
<dbReference type="InterPro" id="IPR012308">
    <property type="entry name" value="DNA_ligase_ATP-dep_N"/>
</dbReference>
<proteinExistence type="inferred from homology"/>
<keyword evidence="11" id="KW-0131">Cell cycle</keyword>
<keyword evidence="9" id="KW-0233">DNA recombination</keyword>
<dbReference type="InterPro" id="IPR012310">
    <property type="entry name" value="DNA_ligase_ATP-dep_cent"/>
</dbReference>
<dbReference type="SUPFAM" id="SSF56091">
    <property type="entry name" value="DNA ligase/mRNA capping enzyme, catalytic domain"/>
    <property type="match status" value="1"/>
</dbReference>